<dbReference type="EMBL" id="CACRXK020004951">
    <property type="protein sequence ID" value="CAB4004607.1"/>
    <property type="molecule type" value="Genomic_DNA"/>
</dbReference>
<feature type="region of interest" description="Disordered" evidence="1">
    <location>
        <begin position="150"/>
        <end position="177"/>
    </location>
</feature>
<protein>
    <submittedName>
        <fullName evidence="2">52 kDa repressor of the inhibitor of the kinase-like</fullName>
    </submittedName>
</protein>
<dbReference type="PANTHER" id="PTHR46289:SF17">
    <property type="entry name" value="HAT C-TERMINAL DIMERISATION DOMAIN-CONTAINING PROTEIN"/>
    <property type="match status" value="1"/>
</dbReference>
<name>A0A6S7HL89_PARCT</name>
<proteinExistence type="predicted"/>
<evidence type="ECO:0000256" key="1">
    <source>
        <dbReference type="SAM" id="MobiDB-lite"/>
    </source>
</evidence>
<reference evidence="2" key="1">
    <citation type="submission" date="2020-04" db="EMBL/GenBank/DDBJ databases">
        <authorList>
            <person name="Alioto T."/>
            <person name="Alioto T."/>
            <person name="Gomez Garrido J."/>
        </authorList>
    </citation>
    <scope>NUCLEOTIDE SEQUENCE</scope>
    <source>
        <strain evidence="2">A484AB</strain>
    </source>
</reference>
<organism evidence="2 3">
    <name type="scientific">Paramuricea clavata</name>
    <name type="common">Red gorgonian</name>
    <name type="synonym">Violescent sea-whip</name>
    <dbReference type="NCBI Taxonomy" id="317549"/>
    <lineage>
        <taxon>Eukaryota</taxon>
        <taxon>Metazoa</taxon>
        <taxon>Cnidaria</taxon>
        <taxon>Anthozoa</taxon>
        <taxon>Octocorallia</taxon>
        <taxon>Malacalcyonacea</taxon>
        <taxon>Plexauridae</taxon>
        <taxon>Paramuricea</taxon>
    </lineage>
</organism>
<keyword evidence="3" id="KW-1185">Reference proteome</keyword>
<sequence>MMEHVRVASEFFNFSPKRFDLLVKTIEEMLPNAQHKRLINVCKTRWVARIDGLSVFIEVFPAIVRCLEIIRDNVGDKWNADSVRKSGPLLLATVSFSLIVALVVVSRCLEVTRPLTVQLQESAIDAGAPREKNMRNDVDVRHDSWHEEAESIGESVGTVPDQPRTTGRQQHRPNTPADSLSQYYRRVISVPFLDHLKSEIQTRFSETNLDVMDAVYGLPKNVLICPDWKTKFSTFLDMYKDDLPQPRFLDTELEMWAERYQMEKGPLPSKLADVLLFVDKISFPNIFTAFQIFATIPVTTCSCERSISVLRQLKTYLRSTMSESRLKGLALLNVHR</sequence>
<gene>
    <name evidence="2" type="ORF">PACLA_8A028851</name>
</gene>
<dbReference type="OrthoDB" id="5986682at2759"/>
<accession>A0A6S7HL89</accession>
<dbReference type="SUPFAM" id="SSF53098">
    <property type="entry name" value="Ribonuclease H-like"/>
    <property type="match status" value="1"/>
</dbReference>
<dbReference type="InterPro" id="IPR052958">
    <property type="entry name" value="IFN-induced_PKR_regulator"/>
</dbReference>
<dbReference type="Proteomes" id="UP001152795">
    <property type="component" value="Unassembled WGS sequence"/>
</dbReference>
<feature type="compositionally biased region" description="Polar residues" evidence="1">
    <location>
        <begin position="163"/>
        <end position="177"/>
    </location>
</feature>
<evidence type="ECO:0000313" key="3">
    <source>
        <dbReference type="Proteomes" id="UP001152795"/>
    </source>
</evidence>
<dbReference type="Pfam" id="PF05699">
    <property type="entry name" value="Dimer_Tnp_hAT"/>
    <property type="match status" value="1"/>
</dbReference>
<dbReference type="InterPro" id="IPR008906">
    <property type="entry name" value="HATC_C_dom"/>
</dbReference>
<evidence type="ECO:0000313" key="2">
    <source>
        <dbReference type="EMBL" id="CAB4004607.1"/>
    </source>
</evidence>
<comment type="caution">
    <text evidence="2">The sequence shown here is derived from an EMBL/GenBank/DDBJ whole genome shotgun (WGS) entry which is preliminary data.</text>
</comment>
<dbReference type="PANTHER" id="PTHR46289">
    <property type="entry name" value="52 KDA REPRESSOR OF THE INHIBITOR OF THE PROTEIN KINASE-LIKE PROTEIN-RELATED"/>
    <property type="match status" value="1"/>
</dbReference>
<dbReference type="InterPro" id="IPR012337">
    <property type="entry name" value="RNaseH-like_sf"/>
</dbReference>
<dbReference type="AlphaFoldDB" id="A0A6S7HL89"/>
<dbReference type="GO" id="GO:0046983">
    <property type="term" value="F:protein dimerization activity"/>
    <property type="evidence" value="ECO:0007669"/>
    <property type="project" value="InterPro"/>
</dbReference>